<dbReference type="EMBL" id="FOLO01000090">
    <property type="protein sequence ID" value="SFD70675.1"/>
    <property type="molecule type" value="Genomic_DNA"/>
</dbReference>
<dbReference type="PROSITE" id="PS00041">
    <property type="entry name" value="HTH_ARAC_FAMILY_1"/>
    <property type="match status" value="1"/>
</dbReference>
<keyword evidence="1" id="KW-0805">Transcription regulation</keyword>
<dbReference type="STRING" id="1123010.SAMN02745724_05248"/>
<dbReference type="Pfam" id="PF12833">
    <property type="entry name" value="HTH_18"/>
    <property type="match status" value="1"/>
</dbReference>
<proteinExistence type="predicted"/>
<dbReference type="Proteomes" id="UP000198862">
    <property type="component" value="Unassembled WGS sequence"/>
</dbReference>
<feature type="transmembrane region" description="Helical" evidence="4">
    <location>
        <begin position="87"/>
        <end position="107"/>
    </location>
</feature>
<dbReference type="PRINTS" id="PR00032">
    <property type="entry name" value="HTHARAC"/>
</dbReference>
<dbReference type="AlphaFoldDB" id="A0A1I1UJA6"/>
<protein>
    <submittedName>
        <fullName evidence="6">AraC-type DNA-binding protein</fullName>
    </submittedName>
</protein>
<gene>
    <name evidence="6" type="ORF">SAMN02745724_05248</name>
</gene>
<dbReference type="PANTHER" id="PTHR43280:SF29">
    <property type="entry name" value="ARAC-FAMILY TRANSCRIPTIONAL REGULATOR"/>
    <property type="match status" value="1"/>
</dbReference>
<organism evidence="6 7">
    <name type="scientific">Pseudoalteromonas denitrificans DSM 6059</name>
    <dbReference type="NCBI Taxonomy" id="1123010"/>
    <lineage>
        <taxon>Bacteria</taxon>
        <taxon>Pseudomonadati</taxon>
        <taxon>Pseudomonadota</taxon>
        <taxon>Gammaproteobacteria</taxon>
        <taxon>Alteromonadales</taxon>
        <taxon>Pseudoalteromonadaceae</taxon>
        <taxon>Pseudoalteromonas</taxon>
    </lineage>
</organism>
<dbReference type="InterPro" id="IPR009057">
    <property type="entry name" value="Homeodomain-like_sf"/>
</dbReference>
<dbReference type="PANTHER" id="PTHR43280">
    <property type="entry name" value="ARAC-FAMILY TRANSCRIPTIONAL REGULATOR"/>
    <property type="match status" value="1"/>
</dbReference>
<evidence type="ECO:0000313" key="6">
    <source>
        <dbReference type="EMBL" id="SFD70675.1"/>
    </source>
</evidence>
<keyword evidence="3" id="KW-0804">Transcription</keyword>
<sequence length="346" mass="40265">MVAAILISGFSQCLVLAGFLFYKSKQYPIFTLLMIIHLVFGVDLLLLFAQQELLISHRINACWGAIYAIVFFIFIRSCLGRAPSRKQIYIFLSPWCVLNALIIDFLIEPHNTELTLRHIFAGYFLLAIYLYFTIWASITVYRYQTKQKDYLANLSKENLWVLWGICASLFFAIATIPFQFVFQTNLPLPQLFMCFMMFLITYALLHKPQLLDFAKFEKFDKEPRSTTEMVNDFDIVLEEQILHLLDEDKIYTDPDLSLQSLANKLGMKPYLISQVINQHMGVSFYEMVNRRRINYTCELMKRHPNRPVLDIALQAGFNAKSTFNAAFKRYQAVTPTQYKANINGTH</sequence>
<feature type="transmembrane region" description="Helical" evidence="4">
    <location>
        <begin position="55"/>
        <end position="75"/>
    </location>
</feature>
<keyword evidence="7" id="KW-1185">Reference proteome</keyword>
<dbReference type="OrthoDB" id="345413at2"/>
<dbReference type="InterPro" id="IPR018060">
    <property type="entry name" value="HTH_AraC"/>
</dbReference>
<dbReference type="GO" id="GO:0043565">
    <property type="term" value="F:sequence-specific DNA binding"/>
    <property type="evidence" value="ECO:0007669"/>
    <property type="project" value="InterPro"/>
</dbReference>
<dbReference type="Gene3D" id="1.10.10.60">
    <property type="entry name" value="Homeodomain-like"/>
    <property type="match status" value="2"/>
</dbReference>
<evidence type="ECO:0000313" key="7">
    <source>
        <dbReference type="Proteomes" id="UP000198862"/>
    </source>
</evidence>
<feature type="transmembrane region" description="Helical" evidence="4">
    <location>
        <begin position="29"/>
        <end position="49"/>
    </location>
</feature>
<evidence type="ECO:0000256" key="3">
    <source>
        <dbReference type="ARBA" id="ARBA00023163"/>
    </source>
</evidence>
<dbReference type="GO" id="GO:0003700">
    <property type="term" value="F:DNA-binding transcription factor activity"/>
    <property type="evidence" value="ECO:0007669"/>
    <property type="project" value="InterPro"/>
</dbReference>
<name>A0A1I1UJA6_9GAMM</name>
<feature type="transmembrane region" description="Helical" evidence="4">
    <location>
        <begin position="6"/>
        <end position="22"/>
    </location>
</feature>
<dbReference type="RefSeq" id="WP_091991701.1">
    <property type="nucleotide sequence ID" value="NZ_FOLO01000090.1"/>
</dbReference>
<keyword evidence="4" id="KW-0812">Transmembrane</keyword>
<feature type="transmembrane region" description="Helical" evidence="4">
    <location>
        <begin position="159"/>
        <end position="182"/>
    </location>
</feature>
<keyword evidence="4" id="KW-1133">Transmembrane helix</keyword>
<reference evidence="6 7" key="1">
    <citation type="submission" date="2016-10" db="EMBL/GenBank/DDBJ databases">
        <authorList>
            <person name="de Groot N.N."/>
        </authorList>
    </citation>
    <scope>NUCLEOTIDE SEQUENCE [LARGE SCALE GENOMIC DNA]</scope>
    <source>
        <strain evidence="6 7">DSM 6059</strain>
    </source>
</reference>
<evidence type="ECO:0000256" key="1">
    <source>
        <dbReference type="ARBA" id="ARBA00023015"/>
    </source>
</evidence>
<keyword evidence="2 6" id="KW-0238">DNA-binding</keyword>
<dbReference type="PROSITE" id="PS01124">
    <property type="entry name" value="HTH_ARAC_FAMILY_2"/>
    <property type="match status" value="1"/>
</dbReference>
<keyword evidence="4" id="KW-0472">Membrane</keyword>
<evidence type="ECO:0000256" key="2">
    <source>
        <dbReference type="ARBA" id="ARBA00023125"/>
    </source>
</evidence>
<evidence type="ECO:0000259" key="5">
    <source>
        <dbReference type="PROSITE" id="PS01124"/>
    </source>
</evidence>
<dbReference type="SUPFAM" id="SSF46689">
    <property type="entry name" value="Homeodomain-like"/>
    <property type="match status" value="1"/>
</dbReference>
<accession>A0A1I1UJA6</accession>
<evidence type="ECO:0000256" key="4">
    <source>
        <dbReference type="SAM" id="Phobius"/>
    </source>
</evidence>
<dbReference type="InterPro" id="IPR020449">
    <property type="entry name" value="Tscrpt_reg_AraC-type_HTH"/>
</dbReference>
<dbReference type="SMART" id="SM00342">
    <property type="entry name" value="HTH_ARAC"/>
    <property type="match status" value="1"/>
</dbReference>
<feature type="transmembrane region" description="Helical" evidence="4">
    <location>
        <begin position="119"/>
        <end position="138"/>
    </location>
</feature>
<dbReference type="InterPro" id="IPR018062">
    <property type="entry name" value="HTH_AraC-typ_CS"/>
</dbReference>
<feature type="domain" description="HTH araC/xylS-type" evidence="5">
    <location>
        <begin position="239"/>
        <end position="341"/>
    </location>
</feature>
<feature type="transmembrane region" description="Helical" evidence="4">
    <location>
        <begin position="188"/>
        <end position="205"/>
    </location>
</feature>